<dbReference type="InterPro" id="IPR005135">
    <property type="entry name" value="Endo/exonuclease/phosphatase"/>
</dbReference>
<keyword evidence="4" id="KW-0378">Hydrolase</keyword>
<dbReference type="GO" id="GO:0004519">
    <property type="term" value="F:endonuclease activity"/>
    <property type="evidence" value="ECO:0007669"/>
    <property type="project" value="UniProtKB-KW"/>
</dbReference>
<keyword evidence="2" id="KW-0812">Transmembrane</keyword>
<name>A0ABS3CMD2_9BACT</name>
<feature type="transmembrane region" description="Helical" evidence="2">
    <location>
        <begin position="37"/>
        <end position="56"/>
    </location>
</feature>
<proteinExistence type="predicted"/>
<reference evidence="4 5" key="1">
    <citation type="submission" date="2021-03" db="EMBL/GenBank/DDBJ databases">
        <title>novel species isolated from a fishpond in China.</title>
        <authorList>
            <person name="Lu H."/>
            <person name="Cai Z."/>
        </authorList>
    </citation>
    <scope>NUCLEOTIDE SEQUENCE [LARGE SCALE GENOMIC DNA]</scope>
    <source>
        <strain evidence="4 5">YJ13C</strain>
    </source>
</reference>
<keyword evidence="2" id="KW-0472">Membrane</keyword>
<dbReference type="SUPFAM" id="SSF56219">
    <property type="entry name" value="DNase I-like"/>
    <property type="match status" value="1"/>
</dbReference>
<accession>A0ABS3CMD2</accession>
<evidence type="ECO:0000313" key="5">
    <source>
        <dbReference type="Proteomes" id="UP000664480"/>
    </source>
</evidence>
<keyword evidence="4" id="KW-0255">Endonuclease</keyword>
<dbReference type="RefSeq" id="WP_206588078.1">
    <property type="nucleotide sequence ID" value="NZ_JAFKCU010000005.1"/>
</dbReference>
<evidence type="ECO:0000313" key="4">
    <source>
        <dbReference type="EMBL" id="MBN7817405.1"/>
    </source>
</evidence>
<comment type="caution">
    <text evidence="4">The sequence shown here is derived from an EMBL/GenBank/DDBJ whole genome shotgun (WGS) entry which is preliminary data.</text>
</comment>
<dbReference type="EMBL" id="JAFKCU010000005">
    <property type="protein sequence ID" value="MBN7817405.1"/>
    <property type="molecule type" value="Genomic_DNA"/>
</dbReference>
<gene>
    <name evidence="4" type="ORF">J0A69_18335</name>
</gene>
<evidence type="ECO:0000256" key="2">
    <source>
        <dbReference type="SAM" id="Phobius"/>
    </source>
</evidence>
<dbReference type="Proteomes" id="UP000664480">
    <property type="component" value="Unassembled WGS sequence"/>
</dbReference>
<feature type="transmembrane region" description="Helical" evidence="2">
    <location>
        <begin position="6"/>
        <end position="25"/>
    </location>
</feature>
<evidence type="ECO:0000256" key="1">
    <source>
        <dbReference type="SAM" id="MobiDB-lite"/>
    </source>
</evidence>
<dbReference type="Gene3D" id="3.60.10.10">
    <property type="entry name" value="Endonuclease/exonuclease/phosphatase"/>
    <property type="match status" value="1"/>
</dbReference>
<keyword evidence="4" id="KW-0540">Nuclease</keyword>
<feature type="compositionally biased region" description="Basic and acidic residues" evidence="1">
    <location>
        <begin position="335"/>
        <end position="352"/>
    </location>
</feature>
<evidence type="ECO:0000259" key="3">
    <source>
        <dbReference type="Pfam" id="PF03372"/>
    </source>
</evidence>
<feature type="region of interest" description="Disordered" evidence="1">
    <location>
        <begin position="326"/>
        <end position="352"/>
    </location>
</feature>
<feature type="transmembrane region" description="Helical" evidence="2">
    <location>
        <begin position="62"/>
        <end position="80"/>
    </location>
</feature>
<feature type="domain" description="Endonuclease/exonuclease/phosphatase" evidence="3">
    <location>
        <begin position="108"/>
        <end position="312"/>
    </location>
</feature>
<dbReference type="InterPro" id="IPR036691">
    <property type="entry name" value="Endo/exonu/phosph_ase_sf"/>
</dbReference>
<dbReference type="Pfam" id="PF03372">
    <property type="entry name" value="Exo_endo_phos"/>
    <property type="match status" value="1"/>
</dbReference>
<organism evidence="4 5">
    <name type="scientific">Algoriphagus pacificus</name>
    <dbReference type="NCBI Taxonomy" id="2811234"/>
    <lineage>
        <taxon>Bacteria</taxon>
        <taxon>Pseudomonadati</taxon>
        <taxon>Bacteroidota</taxon>
        <taxon>Cytophagia</taxon>
        <taxon>Cytophagales</taxon>
        <taxon>Cyclobacteriaceae</taxon>
        <taxon>Algoriphagus</taxon>
    </lineage>
</organism>
<keyword evidence="2" id="KW-1133">Transmembrane helix</keyword>
<protein>
    <submittedName>
        <fullName evidence="4">Endonuclease/exonuclease/phosphatase family protein</fullName>
    </submittedName>
</protein>
<sequence>MPIYILRFFSAFFLIATLIPFIRWDHWWIRIFDYPQLQKMIILVLCVSGWIFINSQKTTTEKWIWISCLGIAIGYLFLKVKTFSPLGAKMIESVPYEEESGIHVLVGNVLQFNESYKDAVSLVKETNPDLIFLVETDQKWVDGISAIKEEYPNTILIPKDNTYGMTLYTKLEIVRYEIDYLIDEEIPSIELELKLRNGKVITIYAIHPTPPVPNENPKSTERDAEILIVGKKVKNNPNPSLVIGDLNDVAWSYTTELFLKISEMADPRRGRGLFSTFHAKVPLMRWPLDHIFLSKHFGLGDIKVMPGIGSDHFPISMKAVLTEHDTTEQLEVDSEDKKEAEEKIENGKEENQ</sequence>
<keyword evidence="5" id="KW-1185">Reference proteome</keyword>